<name>A0A315W540_GAMAF</name>
<evidence type="ECO:0000256" key="2">
    <source>
        <dbReference type="SAM" id="Phobius"/>
    </source>
</evidence>
<comment type="caution">
    <text evidence="3">The sequence shown here is derived from an EMBL/GenBank/DDBJ whole genome shotgun (WGS) entry which is preliminary data.</text>
</comment>
<feature type="transmembrane region" description="Helical" evidence="2">
    <location>
        <begin position="83"/>
        <end position="102"/>
    </location>
</feature>
<sequence length="149" mass="17960">MFRVVAEHAKRHPGVKTERKRERERETERQRERERERERQRDRERERERERSCRDETPSFQSSSASSIIPENRQAPRQKPQRLIPQFFFICLGMGGASLYLLRLARGPHVTWNKTDNPEPWNNLDPTYQYKFVAITTDYKNLKKEGPDF</sequence>
<keyword evidence="2" id="KW-1133">Transmembrane helix</keyword>
<feature type="region of interest" description="Disordered" evidence="1">
    <location>
        <begin position="1"/>
        <end position="79"/>
    </location>
</feature>
<dbReference type="PANTHER" id="PTHR14256:SF5">
    <property type="entry name" value="NADH DEHYDROGENASE [UBIQUINONE] 1 ALPHA SUBCOMPLEX SUBUNIT 4-LIKE 2"/>
    <property type="match status" value="1"/>
</dbReference>
<protein>
    <recommendedName>
        <fullName evidence="5">NADH dehydrogenase [ubiquinone] 1 alpha subcomplex subunit 4-like 2</fullName>
    </recommendedName>
</protein>
<dbReference type="STRING" id="33528.ENSGAFP00000028229"/>
<keyword evidence="4" id="KW-1185">Reference proteome</keyword>
<evidence type="ECO:0000313" key="3">
    <source>
        <dbReference type="EMBL" id="PWA30977.1"/>
    </source>
</evidence>
<dbReference type="AlphaFoldDB" id="A0A315W540"/>
<organism evidence="3 4">
    <name type="scientific">Gambusia affinis</name>
    <name type="common">Western mosquitofish</name>
    <name type="synonym">Heterandria affinis</name>
    <dbReference type="NCBI Taxonomy" id="33528"/>
    <lineage>
        <taxon>Eukaryota</taxon>
        <taxon>Metazoa</taxon>
        <taxon>Chordata</taxon>
        <taxon>Craniata</taxon>
        <taxon>Vertebrata</taxon>
        <taxon>Euteleostomi</taxon>
        <taxon>Actinopterygii</taxon>
        <taxon>Neopterygii</taxon>
        <taxon>Teleostei</taxon>
        <taxon>Neoteleostei</taxon>
        <taxon>Acanthomorphata</taxon>
        <taxon>Ovalentaria</taxon>
        <taxon>Atherinomorphae</taxon>
        <taxon>Cyprinodontiformes</taxon>
        <taxon>Poeciliidae</taxon>
        <taxon>Poeciliinae</taxon>
        <taxon>Gambusia</taxon>
    </lineage>
</organism>
<evidence type="ECO:0000313" key="4">
    <source>
        <dbReference type="Proteomes" id="UP000250572"/>
    </source>
</evidence>
<accession>A0A315W540</accession>
<evidence type="ECO:0008006" key="5">
    <source>
        <dbReference type="Google" id="ProtNLM"/>
    </source>
</evidence>
<dbReference type="Pfam" id="PF06522">
    <property type="entry name" value="B12D"/>
    <property type="match status" value="1"/>
</dbReference>
<dbReference type="EMBL" id="NHOQ01000318">
    <property type="protein sequence ID" value="PWA30977.1"/>
    <property type="molecule type" value="Genomic_DNA"/>
</dbReference>
<dbReference type="Proteomes" id="UP000250572">
    <property type="component" value="Unassembled WGS sequence"/>
</dbReference>
<keyword evidence="2" id="KW-0812">Transmembrane</keyword>
<proteinExistence type="predicted"/>
<reference evidence="3 4" key="1">
    <citation type="journal article" date="2018" name="G3 (Bethesda)">
        <title>A High-Quality Reference Genome for the Invasive Mosquitofish Gambusia affinis Using a Chicago Library.</title>
        <authorList>
            <person name="Hoffberg S.L."/>
            <person name="Troendle N.J."/>
            <person name="Glenn T.C."/>
            <person name="Mahmud O."/>
            <person name="Louha S."/>
            <person name="Chalopin D."/>
            <person name="Bennetzen J.L."/>
            <person name="Mauricio R."/>
        </authorList>
    </citation>
    <scope>NUCLEOTIDE SEQUENCE [LARGE SCALE GENOMIC DNA]</scope>
    <source>
        <strain evidence="3">NE01/NJP1002.9</strain>
        <tissue evidence="3">Muscle</tissue>
    </source>
</reference>
<dbReference type="PANTHER" id="PTHR14256">
    <property type="entry name" value="NADH-UBIQUINONE OXIDOREDUCTASE MLRQ SUBUNIT"/>
    <property type="match status" value="1"/>
</dbReference>
<evidence type="ECO:0000256" key="1">
    <source>
        <dbReference type="SAM" id="MobiDB-lite"/>
    </source>
</evidence>
<keyword evidence="2" id="KW-0472">Membrane</keyword>
<dbReference type="InterPro" id="IPR010530">
    <property type="entry name" value="B12D"/>
</dbReference>
<feature type="compositionally biased region" description="Basic and acidic residues" evidence="1">
    <location>
        <begin position="15"/>
        <end position="57"/>
    </location>
</feature>
<gene>
    <name evidence="3" type="ORF">CCH79_00010584</name>
</gene>